<feature type="transmembrane region" description="Helical" evidence="9">
    <location>
        <begin position="245"/>
        <end position="266"/>
    </location>
</feature>
<feature type="transmembrane region" description="Helical" evidence="9">
    <location>
        <begin position="272"/>
        <end position="294"/>
    </location>
</feature>
<dbReference type="InterPro" id="IPR003594">
    <property type="entry name" value="HATPase_dom"/>
</dbReference>
<dbReference type="Pfam" id="PF07568">
    <property type="entry name" value="HisKA_2"/>
    <property type="match status" value="1"/>
</dbReference>
<evidence type="ECO:0000256" key="7">
    <source>
        <dbReference type="ARBA" id="ARBA00022840"/>
    </source>
</evidence>
<evidence type="ECO:0000313" key="12">
    <source>
        <dbReference type="Proteomes" id="UP000607559"/>
    </source>
</evidence>
<dbReference type="InterPro" id="IPR011622">
    <property type="entry name" value="7TMR_DISM_rcpt_extracell_dom2"/>
</dbReference>
<dbReference type="SUPFAM" id="SSF55874">
    <property type="entry name" value="ATPase domain of HSP90 chaperone/DNA topoisomerase II/histidine kinase"/>
    <property type="match status" value="1"/>
</dbReference>
<gene>
    <name evidence="11" type="ORF">GCM10011511_18780</name>
</gene>
<dbReference type="EC" id="2.7.13.3" evidence="2"/>
<accession>A0A8J2XSK0</accession>
<name>A0A8J2XSK0_9BACT</name>
<evidence type="ECO:0000259" key="10">
    <source>
        <dbReference type="PROSITE" id="PS50109"/>
    </source>
</evidence>
<dbReference type="Pfam" id="PF07696">
    <property type="entry name" value="7TMR-DISMED2"/>
    <property type="match status" value="1"/>
</dbReference>
<dbReference type="InterPro" id="IPR011495">
    <property type="entry name" value="Sig_transdc_His_kin_sub2_dim/P"/>
</dbReference>
<feature type="transmembrane region" description="Helical" evidence="9">
    <location>
        <begin position="333"/>
        <end position="351"/>
    </location>
</feature>
<dbReference type="Gene3D" id="3.30.565.10">
    <property type="entry name" value="Histidine kinase-like ATPase, C-terminal domain"/>
    <property type="match status" value="1"/>
</dbReference>
<evidence type="ECO:0000256" key="2">
    <source>
        <dbReference type="ARBA" id="ARBA00012438"/>
    </source>
</evidence>
<evidence type="ECO:0000256" key="6">
    <source>
        <dbReference type="ARBA" id="ARBA00022777"/>
    </source>
</evidence>
<keyword evidence="5" id="KW-0547">Nucleotide-binding</keyword>
<feature type="transmembrane region" description="Helical" evidence="9">
    <location>
        <begin position="211"/>
        <end position="233"/>
    </location>
</feature>
<feature type="coiled-coil region" evidence="8">
    <location>
        <begin position="359"/>
        <end position="422"/>
    </location>
</feature>
<dbReference type="Pfam" id="PF07695">
    <property type="entry name" value="7TMR-DISM_7TM"/>
    <property type="match status" value="1"/>
</dbReference>
<dbReference type="EMBL" id="BMJC01000002">
    <property type="protein sequence ID" value="GGA95707.1"/>
    <property type="molecule type" value="Genomic_DNA"/>
</dbReference>
<keyword evidence="12" id="KW-1185">Reference proteome</keyword>
<comment type="catalytic activity">
    <reaction evidence="1">
        <text>ATP + protein L-histidine = ADP + protein N-phospho-L-histidine.</text>
        <dbReference type="EC" id="2.7.13.3"/>
    </reaction>
</comment>
<feature type="transmembrane region" description="Helical" evidence="9">
    <location>
        <begin position="149"/>
        <end position="167"/>
    </location>
</feature>
<dbReference type="InterPro" id="IPR011623">
    <property type="entry name" value="7TMR_DISM_rcpt_extracell_dom1"/>
</dbReference>
<dbReference type="PANTHER" id="PTHR41523">
    <property type="entry name" value="TWO-COMPONENT SYSTEM SENSOR PROTEIN"/>
    <property type="match status" value="1"/>
</dbReference>
<keyword evidence="3" id="KW-0597">Phosphoprotein</keyword>
<dbReference type="PROSITE" id="PS50109">
    <property type="entry name" value="HIS_KIN"/>
    <property type="match status" value="1"/>
</dbReference>
<dbReference type="Gene3D" id="2.60.40.2380">
    <property type="match status" value="1"/>
</dbReference>
<evidence type="ECO:0000313" key="11">
    <source>
        <dbReference type="EMBL" id="GGA95707.1"/>
    </source>
</evidence>
<keyword evidence="9" id="KW-0812">Transmembrane</keyword>
<dbReference type="InterPro" id="IPR036890">
    <property type="entry name" value="HATPase_C_sf"/>
</dbReference>
<evidence type="ECO:0000256" key="8">
    <source>
        <dbReference type="SAM" id="Coils"/>
    </source>
</evidence>
<dbReference type="Proteomes" id="UP000607559">
    <property type="component" value="Unassembled WGS sequence"/>
</dbReference>
<dbReference type="GO" id="GO:0005524">
    <property type="term" value="F:ATP binding"/>
    <property type="evidence" value="ECO:0007669"/>
    <property type="project" value="UniProtKB-KW"/>
</dbReference>
<keyword evidence="6" id="KW-0418">Kinase</keyword>
<keyword evidence="9" id="KW-0472">Membrane</keyword>
<keyword evidence="9" id="KW-1133">Transmembrane helix</keyword>
<dbReference type="Pfam" id="PF02518">
    <property type="entry name" value="HATPase_c"/>
    <property type="match status" value="1"/>
</dbReference>
<evidence type="ECO:0000256" key="3">
    <source>
        <dbReference type="ARBA" id="ARBA00022553"/>
    </source>
</evidence>
<dbReference type="InterPro" id="IPR005467">
    <property type="entry name" value="His_kinase_dom"/>
</dbReference>
<dbReference type="AlphaFoldDB" id="A0A8J2XSK0"/>
<organism evidence="11 12">
    <name type="scientific">Puia dinghuensis</name>
    <dbReference type="NCBI Taxonomy" id="1792502"/>
    <lineage>
        <taxon>Bacteria</taxon>
        <taxon>Pseudomonadati</taxon>
        <taxon>Bacteroidota</taxon>
        <taxon>Chitinophagia</taxon>
        <taxon>Chitinophagales</taxon>
        <taxon>Chitinophagaceae</taxon>
        <taxon>Puia</taxon>
    </lineage>
</organism>
<evidence type="ECO:0000256" key="4">
    <source>
        <dbReference type="ARBA" id="ARBA00022679"/>
    </source>
</evidence>
<keyword evidence="8" id="KW-0175">Coiled coil</keyword>
<reference evidence="11" key="1">
    <citation type="journal article" date="2014" name="Int. J. Syst. Evol. Microbiol.">
        <title>Complete genome sequence of Corynebacterium casei LMG S-19264T (=DSM 44701T), isolated from a smear-ripened cheese.</title>
        <authorList>
            <consortium name="US DOE Joint Genome Institute (JGI-PGF)"/>
            <person name="Walter F."/>
            <person name="Albersmeier A."/>
            <person name="Kalinowski J."/>
            <person name="Ruckert C."/>
        </authorList>
    </citation>
    <scope>NUCLEOTIDE SEQUENCE</scope>
    <source>
        <strain evidence="11">CGMCC 1.15448</strain>
    </source>
</reference>
<evidence type="ECO:0000256" key="9">
    <source>
        <dbReference type="SAM" id="Phobius"/>
    </source>
</evidence>
<dbReference type="PANTHER" id="PTHR41523:SF8">
    <property type="entry name" value="ETHYLENE RESPONSE SENSOR PROTEIN"/>
    <property type="match status" value="1"/>
</dbReference>
<sequence>MSLQPWFTALEDAAGISTAGDLIHRPNAFIPLASLPKGNPVSVYWLRATVRTSDVPDPGEVLAFSHLTFVEVYLYEDSNLITHRLAGAFRPGSQLNDGDGRFFTILPLEKNKTYTILLRVQHTKHFQPRFDFEMLPKRQYFDIVRSREFIDAALLGAVTLFFVYTLLSWIVSRFRPYGWLLLFIGGVGCYVITSGGYWIDWFSPEHPAGAWLLNIHFLHAGTIGLYFLVADFWRLKKDFPKLYTWARLVPVIIAGSSVIIFFIDYFTGNYRLATLLTCLVGQPLMLAFVAAILYTCWPRLKPAQRYLAYGILLTEVAGLFLALNALIIHERTLSSISLVGACLVLTVFLLFSTGLKEEMRRHEVAKQAALEQLNRLQQHQNNFLEKRVEERTEQLRVSNQRLQNQKHQLAERNTKIELLINELNHRVKNNLQLLYSLLSLQLPMVSDNTSRDILMGNIGKIRAMMLVNEKLFNFEKGRSIGLCEFILELALHLQKIYDIKDKTRVLQNIPADLRLSDKHTLSFGLILSELFTNTFKHAFKDHPDPCIRVEAVMTGDRMLHFTYSDNGTGIPVNGTSEKFTMGIPLIKDLTRQMNGQMTITGDQGLSYSFTIPV</sequence>
<evidence type="ECO:0000256" key="1">
    <source>
        <dbReference type="ARBA" id="ARBA00000085"/>
    </source>
</evidence>
<keyword evidence="7" id="KW-0067">ATP-binding</keyword>
<feature type="domain" description="Histidine kinase" evidence="10">
    <location>
        <begin position="422"/>
        <end position="613"/>
    </location>
</feature>
<comment type="caution">
    <text evidence="11">The sequence shown here is derived from an EMBL/GenBank/DDBJ whole genome shotgun (WGS) entry which is preliminary data.</text>
</comment>
<feature type="transmembrane region" description="Helical" evidence="9">
    <location>
        <begin position="179"/>
        <end position="199"/>
    </location>
</feature>
<proteinExistence type="predicted"/>
<feature type="transmembrane region" description="Helical" evidence="9">
    <location>
        <begin position="306"/>
        <end position="327"/>
    </location>
</feature>
<reference evidence="11" key="2">
    <citation type="submission" date="2020-09" db="EMBL/GenBank/DDBJ databases">
        <authorList>
            <person name="Sun Q."/>
            <person name="Zhou Y."/>
        </authorList>
    </citation>
    <scope>NUCLEOTIDE SEQUENCE</scope>
    <source>
        <strain evidence="11">CGMCC 1.15448</strain>
    </source>
</reference>
<dbReference type="GO" id="GO:0004673">
    <property type="term" value="F:protein histidine kinase activity"/>
    <property type="evidence" value="ECO:0007669"/>
    <property type="project" value="UniProtKB-EC"/>
</dbReference>
<evidence type="ECO:0000256" key="5">
    <source>
        <dbReference type="ARBA" id="ARBA00022741"/>
    </source>
</evidence>
<keyword evidence="4" id="KW-0808">Transferase</keyword>
<protein>
    <recommendedName>
        <fullName evidence="2">histidine kinase</fullName>
        <ecNumber evidence="2">2.7.13.3</ecNumber>
    </recommendedName>
</protein>